<feature type="region of interest" description="Disordered" evidence="1">
    <location>
        <begin position="1"/>
        <end position="29"/>
    </location>
</feature>
<sequence>MAKNGARRRKGGDASTATSLPSPTIDSTGTVESEKKTLITLSYVTFLYLCATKVSRTHLFQANGCCCSKGEWGSGEECVEVYGSVWECVCVGVGALQNEFGMGTSCCSCQLFIVIFVTAPAAFVTCSFYTLTGGYSGRV</sequence>
<proteinExistence type="predicted"/>
<protein>
    <submittedName>
        <fullName evidence="3">Uncharacterized protein</fullName>
    </submittedName>
</protein>
<evidence type="ECO:0000256" key="1">
    <source>
        <dbReference type="SAM" id="MobiDB-lite"/>
    </source>
</evidence>
<accession>A0A3B0KZ03</accession>
<feature type="compositionally biased region" description="Basic residues" evidence="1">
    <location>
        <begin position="1"/>
        <end position="10"/>
    </location>
</feature>
<evidence type="ECO:0000256" key="2">
    <source>
        <dbReference type="SAM" id="Phobius"/>
    </source>
</evidence>
<feature type="compositionally biased region" description="Polar residues" evidence="1">
    <location>
        <begin position="15"/>
        <end position="29"/>
    </location>
</feature>
<evidence type="ECO:0000313" key="4">
    <source>
        <dbReference type="Proteomes" id="UP000268350"/>
    </source>
</evidence>
<reference evidence="4" key="1">
    <citation type="submission" date="2018-01" db="EMBL/GenBank/DDBJ databases">
        <authorList>
            <person name="Alioto T."/>
            <person name="Alioto T."/>
        </authorList>
    </citation>
    <scope>NUCLEOTIDE SEQUENCE [LARGE SCALE GENOMIC DNA]</scope>
</reference>
<feature type="transmembrane region" description="Helical" evidence="2">
    <location>
        <begin position="111"/>
        <end position="131"/>
    </location>
</feature>
<keyword evidence="4" id="KW-1185">Reference proteome</keyword>
<name>A0A3B0KZ03_DROGU</name>
<keyword evidence="2" id="KW-0472">Membrane</keyword>
<dbReference type="AlphaFoldDB" id="A0A3B0KZ03"/>
<keyword evidence="2" id="KW-0812">Transmembrane</keyword>
<keyword evidence="2" id="KW-1133">Transmembrane helix</keyword>
<evidence type="ECO:0000313" key="3">
    <source>
        <dbReference type="EMBL" id="SPP89358.1"/>
    </source>
</evidence>
<organism evidence="3 4">
    <name type="scientific">Drosophila guanche</name>
    <name type="common">Fruit fly</name>
    <dbReference type="NCBI Taxonomy" id="7266"/>
    <lineage>
        <taxon>Eukaryota</taxon>
        <taxon>Metazoa</taxon>
        <taxon>Ecdysozoa</taxon>
        <taxon>Arthropoda</taxon>
        <taxon>Hexapoda</taxon>
        <taxon>Insecta</taxon>
        <taxon>Pterygota</taxon>
        <taxon>Neoptera</taxon>
        <taxon>Endopterygota</taxon>
        <taxon>Diptera</taxon>
        <taxon>Brachycera</taxon>
        <taxon>Muscomorpha</taxon>
        <taxon>Ephydroidea</taxon>
        <taxon>Drosophilidae</taxon>
        <taxon>Drosophila</taxon>
        <taxon>Sophophora</taxon>
    </lineage>
</organism>
<gene>
    <name evidence="3" type="ORF">DGUA_6G020185</name>
</gene>
<dbReference type="EMBL" id="OUUW01000020">
    <property type="protein sequence ID" value="SPP89358.1"/>
    <property type="molecule type" value="Genomic_DNA"/>
</dbReference>
<dbReference type="Proteomes" id="UP000268350">
    <property type="component" value="Unassembled WGS sequence"/>
</dbReference>